<dbReference type="EMBL" id="BSYO01000019">
    <property type="protein sequence ID" value="GMH18200.1"/>
    <property type="molecule type" value="Genomic_DNA"/>
</dbReference>
<dbReference type="SUPFAM" id="SSF81383">
    <property type="entry name" value="F-box domain"/>
    <property type="match status" value="1"/>
</dbReference>
<gene>
    <name evidence="4" type="ORF">Nepgr_020041</name>
</gene>
<keyword evidence="2" id="KW-0833">Ubl conjugation pathway</keyword>
<reference evidence="4" key="1">
    <citation type="submission" date="2023-05" db="EMBL/GenBank/DDBJ databases">
        <title>Nepenthes gracilis genome sequencing.</title>
        <authorList>
            <person name="Fukushima K."/>
        </authorList>
    </citation>
    <scope>NUCLEOTIDE SEQUENCE</scope>
    <source>
        <strain evidence="4">SING2019-196</strain>
    </source>
</reference>
<dbReference type="Gene3D" id="1.20.1280.50">
    <property type="match status" value="1"/>
</dbReference>
<dbReference type="AlphaFoldDB" id="A0AAD3SUL5"/>
<dbReference type="Proteomes" id="UP001279734">
    <property type="component" value="Unassembled WGS sequence"/>
</dbReference>
<dbReference type="PANTHER" id="PTHR47463:SF2">
    <property type="entry name" value="F-BOX PROTEIN SKIP16"/>
    <property type="match status" value="1"/>
</dbReference>
<dbReference type="SUPFAM" id="SSF160631">
    <property type="entry name" value="SMI1/KNR4-like"/>
    <property type="match status" value="1"/>
</dbReference>
<evidence type="ECO:0000256" key="1">
    <source>
        <dbReference type="ARBA" id="ARBA00004906"/>
    </source>
</evidence>
<dbReference type="Pfam" id="PF04379">
    <property type="entry name" value="DUF525"/>
    <property type="match status" value="1"/>
</dbReference>
<evidence type="ECO:0000259" key="3">
    <source>
        <dbReference type="PROSITE" id="PS51087"/>
    </source>
</evidence>
<dbReference type="PANTHER" id="PTHR47463">
    <property type="entry name" value="F-BOX PROTEIN SKIP16"/>
    <property type="match status" value="1"/>
</dbReference>
<proteinExistence type="predicted"/>
<dbReference type="InterPro" id="IPR036047">
    <property type="entry name" value="F-box-like_dom_sf"/>
</dbReference>
<dbReference type="PROSITE" id="PS51087">
    <property type="entry name" value="APAG"/>
    <property type="match status" value="1"/>
</dbReference>
<dbReference type="Pfam" id="PF09346">
    <property type="entry name" value="SMI1_KNR4"/>
    <property type="match status" value="1"/>
</dbReference>
<name>A0AAD3SUL5_NEPGR</name>
<accession>A0AAD3SUL5</accession>
<dbReference type="InterPro" id="IPR007474">
    <property type="entry name" value="ApaG_domain"/>
</dbReference>
<evidence type="ECO:0000313" key="4">
    <source>
        <dbReference type="EMBL" id="GMH18200.1"/>
    </source>
</evidence>
<feature type="domain" description="ApaG" evidence="3">
    <location>
        <begin position="291"/>
        <end position="432"/>
    </location>
</feature>
<comment type="caution">
    <text evidence="4">The sequence shown here is derived from an EMBL/GenBank/DDBJ whole genome shotgun (WGS) entry which is preliminary data.</text>
</comment>
<evidence type="ECO:0000313" key="5">
    <source>
        <dbReference type="Proteomes" id="UP001279734"/>
    </source>
</evidence>
<keyword evidence="5" id="KW-1185">Reference proteome</keyword>
<dbReference type="InterPro" id="IPR036767">
    <property type="entry name" value="ApaG_sf"/>
</dbReference>
<dbReference type="InterPro" id="IPR037883">
    <property type="entry name" value="Knr4/Smi1-like_sf"/>
</dbReference>
<dbReference type="SUPFAM" id="SSF110069">
    <property type="entry name" value="ApaG-like"/>
    <property type="match status" value="1"/>
</dbReference>
<dbReference type="InterPro" id="IPR018958">
    <property type="entry name" value="Knr4/Smi1-like_dom"/>
</dbReference>
<protein>
    <recommendedName>
        <fullName evidence="3">ApaG domain-containing protein</fullName>
    </recommendedName>
</protein>
<sequence length="507" mass="57555">MALEGVGDLAINLILSRLEAEDTAKVACVSSRFRVWASDESLWALHCSEEIDLAAPLDPLGNPAPSFKEAYQVWRETFGMYPWSLVKRVKRCFDRLTSWFRINFPEVLNTLRKGASEDELDEFERSMGIKLPLPSRVLYRFYDGQKLPRHKLCGLIGGYSFYNHSVNVYLLPLNEIMMETRDILDHLGFTSGSKYIVVAASSTFMEKFFFLNCANGQVYVGTSNLREDGQMMPCVPDAALTSVHGYKQQDAMLLWLEEHGRRLQNGIIGVREEYKIKRICLFPELPPQCSTAVTNGVQIRASAVLVPEASNLQDLEAKYLFAYSVRMSLLPEGCTVHGMTYSTCQLYRRRWIIRANENVVDVVNDEGVIGQYPLLFPGDKEFVYESCTHLQISPGSVEGSFIFVPGRLADPKGEPFEVEVAVQPLNVILSVNGSPTTPAAKSLSDLPRKRYNKRADDHGFQWKPYKEPQRRITSQKTKRYILSTQPNVEQSKEDIILCNCRELKDLF</sequence>
<evidence type="ECO:0000256" key="2">
    <source>
        <dbReference type="ARBA" id="ARBA00022786"/>
    </source>
</evidence>
<comment type="pathway">
    <text evidence="1">Protein modification; protein ubiquitination.</text>
</comment>
<dbReference type="Gene3D" id="2.60.40.1470">
    <property type="entry name" value="ApaG domain"/>
    <property type="match status" value="1"/>
</dbReference>
<organism evidence="4 5">
    <name type="scientific">Nepenthes gracilis</name>
    <name type="common">Slender pitcher plant</name>
    <dbReference type="NCBI Taxonomy" id="150966"/>
    <lineage>
        <taxon>Eukaryota</taxon>
        <taxon>Viridiplantae</taxon>
        <taxon>Streptophyta</taxon>
        <taxon>Embryophyta</taxon>
        <taxon>Tracheophyta</taxon>
        <taxon>Spermatophyta</taxon>
        <taxon>Magnoliopsida</taxon>
        <taxon>eudicotyledons</taxon>
        <taxon>Gunneridae</taxon>
        <taxon>Pentapetalae</taxon>
        <taxon>Caryophyllales</taxon>
        <taxon>Nepenthaceae</taxon>
        <taxon>Nepenthes</taxon>
    </lineage>
</organism>